<keyword evidence="17" id="KW-1185">Reference proteome</keyword>
<evidence type="ECO:0000256" key="8">
    <source>
        <dbReference type="ARBA" id="ARBA00022801"/>
    </source>
</evidence>
<dbReference type="GO" id="GO:0016998">
    <property type="term" value="P:cell wall macromolecule catabolic process"/>
    <property type="evidence" value="ECO:0007669"/>
    <property type="project" value="InterPro"/>
</dbReference>
<evidence type="ECO:0000259" key="15">
    <source>
        <dbReference type="PROSITE" id="PS51272"/>
    </source>
</evidence>
<evidence type="ECO:0000256" key="12">
    <source>
        <dbReference type="RuleBase" id="RU361176"/>
    </source>
</evidence>
<evidence type="ECO:0000256" key="2">
    <source>
        <dbReference type="ARBA" id="ARBA00004613"/>
    </source>
</evidence>
<dbReference type="Proteomes" id="UP000000637">
    <property type="component" value="Chromosome"/>
</dbReference>
<dbReference type="GO" id="GO:0009253">
    <property type="term" value="P:peptidoglycan catabolic process"/>
    <property type="evidence" value="ECO:0007669"/>
    <property type="project" value="InterPro"/>
</dbReference>
<keyword evidence="9" id="KW-1015">Disulfide bond</keyword>
<evidence type="ECO:0000313" key="17">
    <source>
        <dbReference type="Proteomes" id="UP000000637"/>
    </source>
</evidence>
<dbReference type="FunFam" id="3.20.20.80:FF:000060">
    <property type="entry name" value="Lysozyme M1"/>
    <property type="match status" value="1"/>
</dbReference>
<evidence type="ECO:0000256" key="10">
    <source>
        <dbReference type="ARBA" id="ARBA00023295"/>
    </source>
</evidence>
<evidence type="ECO:0000256" key="14">
    <source>
        <dbReference type="SAM" id="SignalP"/>
    </source>
</evidence>
<evidence type="ECO:0000256" key="1">
    <source>
        <dbReference type="ARBA" id="ARBA00000632"/>
    </source>
</evidence>
<dbReference type="Pfam" id="PF01183">
    <property type="entry name" value="Glyco_hydro_25"/>
    <property type="match status" value="1"/>
</dbReference>
<dbReference type="PROSITE" id="PS51272">
    <property type="entry name" value="SLH"/>
    <property type="match status" value="3"/>
</dbReference>
<dbReference type="EC" id="3.2.1.17" evidence="4 12"/>
<comment type="catalytic activity">
    <reaction evidence="1 12">
        <text>Hydrolysis of (1-&gt;4)-beta-linkages between N-acetylmuramic acid and N-acetyl-D-glucosamine residues in a peptidoglycan and between N-acetyl-D-glucosamine residues in chitodextrins.</text>
        <dbReference type="EC" id="3.2.1.17"/>
    </reaction>
</comment>
<keyword evidence="6" id="KW-0929">Antimicrobial</keyword>
<dbReference type="GO" id="GO:0031640">
    <property type="term" value="P:killing of cells of another organism"/>
    <property type="evidence" value="ECO:0007669"/>
    <property type="project" value="UniProtKB-KW"/>
</dbReference>
<dbReference type="InterPro" id="IPR001119">
    <property type="entry name" value="SLH_dom"/>
</dbReference>
<dbReference type="Pfam" id="PF00395">
    <property type="entry name" value="SLH"/>
    <property type="match status" value="1"/>
</dbReference>
<reference evidence="16 17" key="1">
    <citation type="journal article" date="2006" name="PLoS Genet.">
        <title>Secrets of soil survival revealed by the genome sequence of Arthrobacter aurescens TC1.</title>
        <authorList>
            <person name="Mongodin E.F."/>
            <person name="Shapir N."/>
            <person name="Daugherty S.C."/>
            <person name="DeBoy R.T."/>
            <person name="Emerson J.B."/>
            <person name="Shvartzbeyn A."/>
            <person name="Radune D."/>
            <person name="Vamathevan J."/>
            <person name="Riggs F."/>
            <person name="Grinberg V."/>
            <person name="Khouri H."/>
            <person name="Wackett L.P."/>
            <person name="Nelson K.E."/>
            <person name="Sadowsky M.J."/>
        </authorList>
    </citation>
    <scope>NUCLEOTIDE SEQUENCE [LARGE SCALE GENOMIC DNA]</scope>
    <source>
        <strain evidence="16 17">TC1</strain>
    </source>
</reference>
<dbReference type="GO" id="GO:0042742">
    <property type="term" value="P:defense response to bacterium"/>
    <property type="evidence" value="ECO:0007669"/>
    <property type="project" value="UniProtKB-KW"/>
</dbReference>
<dbReference type="eggNOG" id="COG3757">
    <property type="taxonomic scope" value="Bacteria"/>
</dbReference>
<keyword evidence="14" id="KW-0732">Signal</keyword>
<feature type="signal peptide" evidence="14">
    <location>
        <begin position="1"/>
        <end position="45"/>
    </location>
</feature>
<protein>
    <recommendedName>
        <fullName evidence="4 12">Lysozyme</fullName>
        <ecNumber evidence="4 12">3.2.1.17</ecNumber>
    </recommendedName>
</protein>
<dbReference type="HOGENOM" id="CLU_558571_0_0_11"/>
<dbReference type="GO" id="GO:0003796">
    <property type="term" value="F:lysozyme activity"/>
    <property type="evidence" value="ECO:0007669"/>
    <property type="project" value="UniProtKB-EC"/>
</dbReference>
<dbReference type="OrthoDB" id="5140323at2"/>
<dbReference type="KEGG" id="aau:AAur_0089"/>
<dbReference type="InterPro" id="IPR018077">
    <property type="entry name" value="Glyco_hydro_fam25_subgr"/>
</dbReference>
<dbReference type="Gene3D" id="3.20.20.80">
    <property type="entry name" value="Glycosidases"/>
    <property type="match status" value="1"/>
</dbReference>
<evidence type="ECO:0000256" key="7">
    <source>
        <dbReference type="ARBA" id="ARBA00022638"/>
    </source>
</evidence>
<feature type="compositionally biased region" description="Polar residues" evidence="13">
    <location>
        <begin position="1"/>
        <end position="13"/>
    </location>
</feature>
<dbReference type="PROSITE" id="PS00953">
    <property type="entry name" value="GLYCOSYL_HYDROL_F25_1"/>
    <property type="match status" value="1"/>
</dbReference>
<evidence type="ECO:0000256" key="11">
    <source>
        <dbReference type="ARBA" id="ARBA00055588"/>
    </source>
</evidence>
<dbReference type="EMBL" id="CP000474">
    <property type="protein sequence ID" value="ABM09112.1"/>
    <property type="molecule type" value="Genomic_DNA"/>
</dbReference>
<evidence type="ECO:0000256" key="5">
    <source>
        <dbReference type="ARBA" id="ARBA00022525"/>
    </source>
</evidence>
<feature type="domain" description="SLH" evidence="15">
    <location>
        <begin position="293"/>
        <end position="358"/>
    </location>
</feature>
<feature type="domain" description="SLH" evidence="15">
    <location>
        <begin position="427"/>
        <end position="488"/>
    </location>
</feature>
<comment type="function">
    <text evidence="11">This enzyme has both lysozyme (acetylmuramidase) and diacetylmuramidase activities.</text>
</comment>
<dbReference type="GO" id="GO:0005576">
    <property type="term" value="C:extracellular region"/>
    <property type="evidence" value="ECO:0007669"/>
    <property type="project" value="UniProtKB-SubCell"/>
</dbReference>
<organism evidence="16 17">
    <name type="scientific">Paenarthrobacter aurescens (strain TC1)</name>
    <dbReference type="NCBI Taxonomy" id="290340"/>
    <lineage>
        <taxon>Bacteria</taxon>
        <taxon>Bacillati</taxon>
        <taxon>Actinomycetota</taxon>
        <taxon>Actinomycetes</taxon>
        <taxon>Micrococcales</taxon>
        <taxon>Micrococcaceae</taxon>
        <taxon>Paenarthrobacter</taxon>
    </lineage>
</organism>
<feature type="chain" id="PRO_5038388865" description="Lysozyme" evidence="14">
    <location>
        <begin position="46"/>
        <end position="488"/>
    </location>
</feature>
<accession>A1R107</accession>
<evidence type="ECO:0000256" key="6">
    <source>
        <dbReference type="ARBA" id="ARBA00022529"/>
    </source>
</evidence>
<keyword evidence="8 12" id="KW-0378">Hydrolase</keyword>
<keyword evidence="7" id="KW-0081">Bacteriolytic enzyme</keyword>
<dbReference type="SUPFAM" id="SSF51445">
    <property type="entry name" value="(Trans)glycosidases"/>
    <property type="match status" value="1"/>
</dbReference>
<dbReference type="GO" id="GO:0016052">
    <property type="term" value="P:carbohydrate catabolic process"/>
    <property type="evidence" value="ECO:0007669"/>
    <property type="project" value="TreeGrafter"/>
</dbReference>
<name>A1R107_PAEAT</name>
<evidence type="ECO:0000256" key="3">
    <source>
        <dbReference type="ARBA" id="ARBA00010646"/>
    </source>
</evidence>
<evidence type="ECO:0000313" key="16">
    <source>
        <dbReference type="EMBL" id="ABM09112.1"/>
    </source>
</evidence>
<dbReference type="PANTHER" id="PTHR34135:SF2">
    <property type="entry name" value="LYSOZYME"/>
    <property type="match status" value="1"/>
</dbReference>
<dbReference type="PANTHER" id="PTHR34135">
    <property type="entry name" value="LYSOZYME"/>
    <property type="match status" value="1"/>
</dbReference>
<dbReference type="InterPro" id="IPR017853">
    <property type="entry name" value="GH"/>
</dbReference>
<dbReference type="PROSITE" id="PS51904">
    <property type="entry name" value="GLYCOSYL_HYDROL_F25_2"/>
    <property type="match status" value="1"/>
</dbReference>
<evidence type="ECO:0000256" key="4">
    <source>
        <dbReference type="ARBA" id="ARBA00012732"/>
    </source>
</evidence>
<comment type="subcellular location">
    <subcellularLocation>
        <location evidence="2">Secreted</location>
    </subcellularLocation>
</comment>
<keyword evidence="5" id="KW-0964">Secreted</keyword>
<comment type="similarity">
    <text evidence="3 12">Belongs to the glycosyl hydrolase 25 family.</text>
</comment>
<dbReference type="InterPro" id="IPR002053">
    <property type="entry name" value="Glyco_hydro_25"/>
</dbReference>
<sequence>MKFSMSSRSSLPKTSAKPPTRGFAGAKTAAVLLATMLLAASGATAATASEESPIVQNDHAMGSTIRGHESAGQLFSIQATDSASSLPGVPGMDVSSHQGVVDWTKAAANGAKFAYVKASEGTEYSNPYFADQYAGAASAGMLRGAYHFALPNASSGAAQASYFLQSGAAWTPDGKTLPALLDLEYNPYGSTCYGMTPGEMVSWVSDFATTILSRTGRLPAIYTTTDWWNTCTGRANGFGNHPLHIARWESTPGVLPAGWNAYTLWQYSDSGVFPGDQNVFNGTAEQLSAFASNPGPIFSDISGGQFTTEVNWLGSRGISTGWTEANGARTYRPLAPVARDAMAAFMYRLAGSPAFTAPAKSPFTDVATTNPFYKQITWLASKGISTGWIESTGTKTYRPFEPVARDAMAAFMYRLAGSPEFNAPAESPFTDVATTNPFYKQITWLASSGISSGWTEADGTKTYRPFEPVARDAMAAFMSRFDTKFGDQ</sequence>
<keyword evidence="10 12" id="KW-0326">Glycosidase</keyword>
<gene>
    <name evidence="16" type="ordered locus">AAur_0089</name>
</gene>
<dbReference type="AlphaFoldDB" id="A1R107"/>
<dbReference type="SMART" id="SM00641">
    <property type="entry name" value="Glyco_25"/>
    <property type="match status" value="1"/>
</dbReference>
<dbReference type="CDD" id="cd06412">
    <property type="entry name" value="GH25_CH-type"/>
    <property type="match status" value="1"/>
</dbReference>
<feature type="domain" description="SLH" evidence="15">
    <location>
        <begin position="359"/>
        <end position="426"/>
    </location>
</feature>
<evidence type="ECO:0000256" key="13">
    <source>
        <dbReference type="SAM" id="MobiDB-lite"/>
    </source>
</evidence>
<proteinExistence type="inferred from homology"/>
<dbReference type="CAZy" id="GH25">
    <property type="family name" value="Glycoside Hydrolase Family 25"/>
</dbReference>
<dbReference type="InterPro" id="IPR008270">
    <property type="entry name" value="Glyco_hydro_25_AS"/>
</dbReference>
<dbReference type="RefSeq" id="WP_011772867.1">
    <property type="nucleotide sequence ID" value="NC_008711.1"/>
</dbReference>
<feature type="region of interest" description="Disordered" evidence="13">
    <location>
        <begin position="1"/>
        <end position="22"/>
    </location>
</feature>
<evidence type="ECO:0000256" key="9">
    <source>
        <dbReference type="ARBA" id="ARBA00023157"/>
    </source>
</evidence>